<dbReference type="GO" id="GO:0016810">
    <property type="term" value="F:hydrolase activity, acting on carbon-nitrogen (but not peptide) bonds"/>
    <property type="evidence" value="ECO:0007669"/>
    <property type="project" value="InterPro"/>
</dbReference>
<feature type="domain" description="Amidohydrolase-related" evidence="2">
    <location>
        <begin position="57"/>
        <end position="410"/>
    </location>
</feature>
<dbReference type="EMBL" id="DXIE01000051">
    <property type="protein sequence ID" value="HIV62965.1"/>
    <property type="molecule type" value="Genomic_DNA"/>
</dbReference>
<comment type="caution">
    <text evidence="3">The sequence shown here is derived from an EMBL/GenBank/DDBJ whole genome shotgun (WGS) entry which is preliminary data.</text>
</comment>
<evidence type="ECO:0000313" key="4">
    <source>
        <dbReference type="Proteomes" id="UP000886808"/>
    </source>
</evidence>
<dbReference type="SUPFAM" id="SSF51338">
    <property type="entry name" value="Composite domain of metallo-dependent hydrolases"/>
    <property type="match status" value="1"/>
</dbReference>
<gene>
    <name evidence="3" type="primary">ssnA</name>
    <name evidence="3" type="ORF">H9746_09035</name>
</gene>
<dbReference type="Gene3D" id="2.30.40.10">
    <property type="entry name" value="Urease, subunit C, domain 1"/>
    <property type="match status" value="1"/>
</dbReference>
<dbReference type="InterPro" id="IPR050287">
    <property type="entry name" value="MTA/SAH_deaminase"/>
</dbReference>
<reference evidence="3" key="1">
    <citation type="journal article" date="2021" name="PeerJ">
        <title>Extensive microbial diversity within the chicken gut microbiome revealed by metagenomics and culture.</title>
        <authorList>
            <person name="Gilroy R."/>
            <person name="Ravi A."/>
            <person name="Getino M."/>
            <person name="Pursley I."/>
            <person name="Horton D.L."/>
            <person name="Alikhan N.F."/>
            <person name="Baker D."/>
            <person name="Gharbi K."/>
            <person name="Hall N."/>
            <person name="Watson M."/>
            <person name="Adriaenssens E.M."/>
            <person name="Foster-Nyarko E."/>
            <person name="Jarju S."/>
            <person name="Secka A."/>
            <person name="Antonio M."/>
            <person name="Oren A."/>
            <person name="Chaudhuri R.R."/>
            <person name="La Ragione R."/>
            <person name="Hildebrand F."/>
            <person name="Pallen M.J."/>
        </authorList>
    </citation>
    <scope>NUCLEOTIDE SEQUENCE</scope>
    <source>
        <strain evidence="3">CHK193-4272</strain>
    </source>
</reference>
<dbReference type="SUPFAM" id="SSF51556">
    <property type="entry name" value="Metallo-dependent hydrolases"/>
    <property type="match status" value="1"/>
</dbReference>
<name>A0A9D1PJM8_9FIRM</name>
<dbReference type="NCBIfam" id="NF005540">
    <property type="entry name" value="PRK07203.1"/>
    <property type="match status" value="1"/>
</dbReference>
<organism evidence="3 4">
    <name type="scientific">Candidatus Butyricicoccus avistercoris</name>
    <dbReference type="NCBI Taxonomy" id="2838518"/>
    <lineage>
        <taxon>Bacteria</taxon>
        <taxon>Bacillati</taxon>
        <taxon>Bacillota</taxon>
        <taxon>Clostridia</taxon>
        <taxon>Eubacteriales</taxon>
        <taxon>Butyricicoccaceae</taxon>
        <taxon>Butyricicoccus</taxon>
    </lineage>
</organism>
<dbReference type="InterPro" id="IPR017700">
    <property type="entry name" value="Aminohydrolase_SsnA"/>
</dbReference>
<dbReference type="InterPro" id="IPR011059">
    <property type="entry name" value="Metal-dep_hydrolase_composite"/>
</dbReference>
<evidence type="ECO:0000259" key="2">
    <source>
        <dbReference type="Pfam" id="PF01979"/>
    </source>
</evidence>
<evidence type="ECO:0000313" key="3">
    <source>
        <dbReference type="EMBL" id="HIV62965.1"/>
    </source>
</evidence>
<reference evidence="3" key="2">
    <citation type="submission" date="2021-04" db="EMBL/GenBank/DDBJ databases">
        <authorList>
            <person name="Gilroy R."/>
        </authorList>
    </citation>
    <scope>NUCLEOTIDE SEQUENCE</scope>
    <source>
        <strain evidence="3">CHK193-4272</strain>
    </source>
</reference>
<dbReference type="InterPro" id="IPR006680">
    <property type="entry name" value="Amidohydro-rel"/>
</dbReference>
<dbReference type="Pfam" id="PF01979">
    <property type="entry name" value="Amidohydro_1"/>
    <property type="match status" value="1"/>
</dbReference>
<dbReference type="Proteomes" id="UP000886808">
    <property type="component" value="Unassembled WGS sequence"/>
</dbReference>
<protein>
    <submittedName>
        <fullName evidence="3">Aminohydrolase SsnA</fullName>
    </submittedName>
</protein>
<keyword evidence="1" id="KW-0378">Hydrolase</keyword>
<proteinExistence type="predicted"/>
<evidence type="ECO:0000256" key="1">
    <source>
        <dbReference type="ARBA" id="ARBA00022801"/>
    </source>
</evidence>
<dbReference type="Gene3D" id="3.20.20.140">
    <property type="entry name" value="Metal-dependent hydrolases"/>
    <property type="match status" value="1"/>
</dbReference>
<dbReference type="PANTHER" id="PTHR43794">
    <property type="entry name" value="AMINOHYDROLASE SSNA-RELATED"/>
    <property type="match status" value="1"/>
</dbReference>
<dbReference type="NCBIfam" id="TIGR03314">
    <property type="entry name" value="Se_ssnA"/>
    <property type="match status" value="1"/>
</dbReference>
<dbReference type="PANTHER" id="PTHR43794:SF11">
    <property type="entry name" value="AMIDOHYDROLASE-RELATED DOMAIN-CONTAINING PROTEIN"/>
    <property type="match status" value="1"/>
</dbReference>
<dbReference type="InterPro" id="IPR032466">
    <property type="entry name" value="Metal_Hydrolase"/>
</dbReference>
<accession>A0A9D1PJM8</accession>
<dbReference type="AlphaFoldDB" id="A0A9D1PJM8"/>
<sequence>MKCILHGGTVVTGGKQNNIIENGAVVWENNKILAVGDEKKLLNRFSDADRINANGGIIFPAFINAHHHIYSAFARGLSIPNNTPTNFLAVLEGTWWNIDRHLTNAMTRYSAYMTLIECIKAGVTTVFDHHASFGEITGSLSEIAEVSTELGIRSCLCYEISDRDGEQKAKESVIENVRFAKECESDKSGLLSSLCGMHASFTISEKTMAFAREQMNDGFHIHVCEGSYDRDDCERLYHESVISRLKRHDILGEKTICVHCVYLTDDDRQILADTNTAVVHNPQSNMGNAVGVTDVLKLFNSGVTVGLGTDGFTSDMLESMKHANVLIKHENKHPSVGWNETFDMALTNNALLASRHFNGEFGELKAGANADIIVSDYMPFTPLTKDNFSGHMLFGMNGRNIVTTVGNGKILMKNRELLTVDEEKIRFESQKQSKELWNILCGGA</sequence>